<accession>A0A2N9JJ16</accession>
<dbReference type="EMBL" id="LT985188">
    <property type="protein sequence ID" value="SPD87756.1"/>
    <property type="molecule type" value="Genomic_DNA"/>
</dbReference>
<evidence type="ECO:0000313" key="1">
    <source>
        <dbReference type="EMBL" id="SPD87756.1"/>
    </source>
</evidence>
<keyword evidence="2" id="KW-1185">Reference proteome</keyword>
<name>A0A2N9JJ16_9ACTN</name>
<reference evidence="1 2" key="1">
    <citation type="submission" date="2018-02" db="EMBL/GenBank/DDBJ databases">
        <authorList>
            <person name="Cohen D.B."/>
            <person name="Kent A.D."/>
        </authorList>
    </citation>
    <scope>NUCLEOTIDE SEQUENCE [LARGE SCALE GENOMIC DNA]</scope>
    <source>
        <strain evidence="1">1</strain>
    </source>
</reference>
<protein>
    <submittedName>
        <fullName evidence="1">Uncharacterized protein</fullName>
    </submittedName>
</protein>
<dbReference type="AlphaFoldDB" id="A0A2N9JJ16"/>
<dbReference type="Proteomes" id="UP000238164">
    <property type="component" value="Chromosome 1"/>
</dbReference>
<gene>
    <name evidence="1" type="ORF">MPLG2_2726</name>
</gene>
<evidence type="ECO:0000313" key="2">
    <source>
        <dbReference type="Proteomes" id="UP000238164"/>
    </source>
</evidence>
<dbReference type="OrthoDB" id="3196580at2"/>
<dbReference type="KEGG" id="mgg:MPLG2_2726"/>
<sequence>MTTAARERDDEKARMVVRTFFVRARRVAAHSLMQKPEVERLEQLAQGTWNITLQDDGKAVTTIDLPSEEAMESLAARLRPFTLTGESVYHRKVIKALRRMTHGRLTDVQADRLDQFGVTLAELDLSGPAAQAFVVEGREADGKVLPRTSDTSLAGGWFYLDVAHTDAEGHKQAAEQHGIDLRYEAAAASFARLALVVANLLRFVRELRDAGAIDLDDDAEMIAVTANTTREREMRVFVAPIDTVIPAIGTLSPLFHQLNRGDVLSLDPARRVTLTFRGTDEQLLSVHEGVVVRQATAEGPLDVELCIDDCWTLFLTGSGDDVLLTSQWRVTNNRQLLGHAQLEADLAAASTAQLCVNGSDSLQIMEPFEPDDGAAARWRAIAAFFDDIVNLEQVASDNFPMLQGRATHDDVAMAHLLRMLAEGRIVQGNSEAVAVMGPAQPTPDRFAIEPQTVQICNISVEQPRLLGFHPQVRASSGGLDAPDPALVHWTLSLPPGARWFVVSLDARSSDDELADLVAEALSDFPAMPAAN</sequence>
<organism evidence="1 2">
    <name type="scientific">Micropruina glycogenica</name>
    <dbReference type="NCBI Taxonomy" id="75385"/>
    <lineage>
        <taxon>Bacteria</taxon>
        <taxon>Bacillati</taxon>
        <taxon>Actinomycetota</taxon>
        <taxon>Actinomycetes</taxon>
        <taxon>Propionibacteriales</taxon>
        <taxon>Nocardioidaceae</taxon>
        <taxon>Micropruina</taxon>
    </lineage>
</organism>
<dbReference type="RefSeq" id="WP_105186427.1">
    <property type="nucleotide sequence ID" value="NZ_BAAAGO010000031.1"/>
</dbReference>
<proteinExistence type="predicted"/>